<evidence type="ECO:0000313" key="1">
    <source>
        <dbReference type="EnsemblPlants" id="AVESA.00010b.r2.4DG0735600.1.CDS"/>
    </source>
</evidence>
<dbReference type="Proteomes" id="UP001732700">
    <property type="component" value="Chromosome 4D"/>
</dbReference>
<keyword evidence="2" id="KW-1185">Reference proteome</keyword>
<reference evidence="1" key="2">
    <citation type="submission" date="2025-09" db="UniProtKB">
        <authorList>
            <consortium name="EnsemblPlants"/>
        </authorList>
    </citation>
    <scope>IDENTIFICATION</scope>
</reference>
<protein>
    <submittedName>
        <fullName evidence="1">Uncharacterized protein</fullName>
    </submittedName>
</protein>
<dbReference type="EnsemblPlants" id="AVESA.00010b.r2.4DG0735600.1">
    <property type="protein sequence ID" value="AVESA.00010b.r2.4DG0735600.1.CDS"/>
    <property type="gene ID" value="AVESA.00010b.r2.4DG0735600"/>
</dbReference>
<organism evidence="1 2">
    <name type="scientific">Avena sativa</name>
    <name type="common">Oat</name>
    <dbReference type="NCBI Taxonomy" id="4498"/>
    <lineage>
        <taxon>Eukaryota</taxon>
        <taxon>Viridiplantae</taxon>
        <taxon>Streptophyta</taxon>
        <taxon>Embryophyta</taxon>
        <taxon>Tracheophyta</taxon>
        <taxon>Spermatophyta</taxon>
        <taxon>Magnoliopsida</taxon>
        <taxon>Liliopsida</taxon>
        <taxon>Poales</taxon>
        <taxon>Poaceae</taxon>
        <taxon>BOP clade</taxon>
        <taxon>Pooideae</taxon>
        <taxon>Poodae</taxon>
        <taxon>Poeae</taxon>
        <taxon>Poeae Chloroplast Group 1 (Aveneae type)</taxon>
        <taxon>Aveninae</taxon>
        <taxon>Avena</taxon>
    </lineage>
</organism>
<proteinExistence type="predicted"/>
<name>A0ACD5X3Z5_AVESA</name>
<evidence type="ECO:0000313" key="2">
    <source>
        <dbReference type="Proteomes" id="UP001732700"/>
    </source>
</evidence>
<reference evidence="1" key="1">
    <citation type="submission" date="2021-05" db="EMBL/GenBank/DDBJ databases">
        <authorList>
            <person name="Scholz U."/>
            <person name="Mascher M."/>
            <person name="Fiebig A."/>
        </authorList>
    </citation>
    <scope>NUCLEOTIDE SEQUENCE [LARGE SCALE GENOMIC DNA]</scope>
</reference>
<accession>A0ACD5X3Z5</accession>
<sequence>MHHASTTPSYVERPRNLLQSRGRKSLNSSSQLIDILSIRLAPGKIVHLEAYISYQGHGDVYTGAMGTFDVHGFSYLVKGQSSSSQIWVINKGNGESDNINKIVSGWEVNPDIYGDSKTHFFIFWTVDGDDQTGCYNLNCLGFIPVNGAPITPGDTLELPQGQTRISLKIYKSRDDGDWWLYYGNDNIGFTRVGYWPKNLFYTLSDNATLIGWGGMTTSYKRHASPPMGNGNFAGRISAMVAVKFGPMDYHG</sequence>